<dbReference type="SUPFAM" id="SSF74784">
    <property type="entry name" value="Translin"/>
    <property type="match status" value="1"/>
</dbReference>
<dbReference type="GO" id="GO:0005634">
    <property type="term" value="C:nucleus"/>
    <property type="evidence" value="ECO:0007669"/>
    <property type="project" value="UniProtKB-SubCell"/>
</dbReference>
<dbReference type="InParanoid" id="A0A409XI29"/>
<comment type="caution">
    <text evidence="7">The sequence shown here is derived from an EMBL/GenBank/DDBJ whole genome shotgun (WGS) entry which is preliminary data.</text>
</comment>
<evidence type="ECO:0000313" key="8">
    <source>
        <dbReference type="Proteomes" id="UP000283269"/>
    </source>
</evidence>
<dbReference type="OrthoDB" id="31005at2759"/>
<keyword evidence="4" id="KW-0963">Cytoplasm</keyword>
<feature type="region of interest" description="Disordered" evidence="6">
    <location>
        <begin position="272"/>
        <end position="296"/>
    </location>
</feature>
<proteinExistence type="inferred from homology"/>
<name>A0A409XI29_PSICY</name>
<protein>
    <recommendedName>
        <fullName evidence="9">Translin</fullName>
    </recommendedName>
</protein>
<dbReference type="Pfam" id="PF01997">
    <property type="entry name" value="Translin"/>
    <property type="match status" value="1"/>
</dbReference>
<accession>A0A409XI29</accession>
<dbReference type="GO" id="GO:0043565">
    <property type="term" value="F:sequence-specific DNA binding"/>
    <property type="evidence" value="ECO:0007669"/>
    <property type="project" value="InterPro"/>
</dbReference>
<evidence type="ECO:0000256" key="6">
    <source>
        <dbReference type="SAM" id="MobiDB-lite"/>
    </source>
</evidence>
<dbReference type="FunCoup" id="A0A409XI29">
    <property type="interactions" value="432"/>
</dbReference>
<dbReference type="STRING" id="93625.A0A409XI29"/>
<dbReference type="InterPro" id="IPR016068">
    <property type="entry name" value="Translin_N"/>
</dbReference>
<dbReference type="Proteomes" id="UP000283269">
    <property type="component" value="Unassembled WGS sequence"/>
</dbReference>
<keyword evidence="5" id="KW-0539">Nucleus</keyword>
<evidence type="ECO:0000256" key="3">
    <source>
        <dbReference type="ARBA" id="ARBA00005902"/>
    </source>
</evidence>
<gene>
    <name evidence="7" type="ORF">CVT25_014927</name>
</gene>
<dbReference type="InterPro" id="IPR016069">
    <property type="entry name" value="Translin_C"/>
</dbReference>
<dbReference type="EMBL" id="NHYD01001635">
    <property type="protein sequence ID" value="PPQ90409.1"/>
    <property type="molecule type" value="Genomic_DNA"/>
</dbReference>
<reference evidence="7 8" key="1">
    <citation type="journal article" date="2018" name="Evol. Lett.">
        <title>Horizontal gene cluster transfer increased hallucinogenic mushroom diversity.</title>
        <authorList>
            <person name="Reynolds H.T."/>
            <person name="Vijayakumar V."/>
            <person name="Gluck-Thaler E."/>
            <person name="Korotkin H.B."/>
            <person name="Matheny P.B."/>
            <person name="Slot J.C."/>
        </authorList>
    </citation>
    <scope>NUCLEOTIDE SEQUENCE [LARGE SCALE GENOMIC DNA]</scope>
    <source>
        <strain evidence="7 8">2631</strain>
    </source>
</reference>
<dbReference type="Gene3D" id="1.20.58.190">
    <property type="entry name" value="Translin, domain 1"/>
    <property type="match status" value="1"/>
</dbReference>
<comment type="similarity">
    <text evidence="3">Belongs to the translin family.</text>
</comment>
<dbReference type="GO" id="GO:0005737">
    <property type="term" value="C:cytoplasm"/>
    <property type="evidence" value="ECO:0007669"/>
    <property type="project" value="UniProtKB-SubCell"/>
</dbReference>
<sequence>MATTTTSPSSSLTVLQSFDVFGADLDDHNERRERLIKASRDITNLSKKVIFLLHRLARGRADSKVDERTSYKQAAQQGYEKLREIQDLYAKLQPELESERFWRYQRQVSPGLQEYIEALSFAHYLDHGSLITFDEVQKTLMTPEGVEYFPLTLSDYLLGLSDLTGELMRFAISGIANKGGRKRATEVCAFVRRCKSDFEGMTPYIRELRKKQSVTTQSLEKIEDDDGALTEPSASGFFSTPAAYAIVVRSSEYDLPPEILEDIVAQSVSNYNSYSHETRGRRRDGLTGSDDEDEAM</sequence>
<dbReference type="InterPro" id="IPR002848">
    <property type="entry name" value="Translin_fam"/>
</dbReference>
<dbReference type="InterPro" id="IPR036081">
    <property type="entry name" value="Translin_sf"/>
</dbReference>
<evidence type="ECO:0000256" key="4">
    <source>
        <dbReference type="ARBA" id="ARBA00022490"/>
    </source>
</evidence>
<evidence type="ECO:0000256" key="1">
    <source>
        <dbReference type="ARBA" id="ARBA00004123"/>
    </source>
</evidence>
<organism evidence="7 8">
    <name type="scientific">Psilocybe cyanescens</name>
    <dbReference type="NCBI Taxonomy" id="93625"/>
    <lineage>
        <taxon>Eukaryota</taxon>
        <taxon>Fungi</taxon>
        <taxon>Dikarya</taxon>
        <taxon>Basidiomycota</taxon>
        <taxon>Agaricomycotina</taxon>
        <taxon>Agaricomycetes</taxon>
        <taxon>Agaricomycetidae</taxon>
        <taxon>Agaricales</taxon>
        <taxon>Agaricineae</taxon>
        <taxon>Strophariaceae</taxon>
        <taxon>Psilocybe</taxon>
    </lineage>
</organism>
<evidence type="ECO:0000256" key="2">
    <source>
        <dbReference type="ARBA" id="ARBA00004496"/>
    </source>
</evidence>
<dbReference type="Gene3D" id="1.20.58.200">
    <property type="entry name" value="Translin, domain 2"/>
    <property type="match status" value="1"/>
</dbReference>
<evidence type="ECO:0000256" key="5">
    <source>
        <dbReference type="ARBA" id="ARBA00023242"/>
    </source>
</evidence>
<evidence type="ECO:0008006" key="9">
    <source>
        <dbReference type="Google" id="ProtNLM"/>
    </source>
</evidence>
<dbReference type="AlphaFoldDB" id="A0A409XI29"/>
<dbReference type="PANTHER" id="PTHR10741">
    <property type="entry name" value="TRANSLIN AND TRANSLIN ASSOCIATED PROTEIN X"/>
    <property type="match status" value="1"/>
</dbReference>
<dbReference type="CDD" id="cd14820">
    <property type="entry name" value="TRAX"/>
    <property type="match status" value="1"/>
</dbReference>
<evidence type="ECO:0000313" key="7">
    <source>
        <dbReference type="EMBL" id="PPQ90409.1"/>
    </source>
</evidence>
<comment type="subcellular location">
    <subcellularLocation>
        <location evidence="2">Cytoplasm</location>
    </subcellularLocation>
    <subcellularLocation>
        <location evidence="1">Nucleus</location>
    </subcellularLocation>
</comment>
<keyword evidence="8" id="KW-1185">Reference proteome</keyword>